<evidence type="ECO:0000256" key="6">
    <source>
        <dbReference type="HAMAP-Rule" id="MF_01208"/>
    </source>
</evidence>
<dbReference type="UniPathway" id="UPA00070">
    <property type="reaction ID" value="UER00119"/>
</dbReference>
<dbReference type="InterPro" id="IPR023031">
    <property type="entry name" value="OPRT"/>
</dbReference>
<dbReference type="Gene3D" id="3.40.50.2020">
    <property type="match status" value="1"/>
</dbReference>
<dbReference type="Pfam" id="PF00156">
    <property type="entry name" value="Pribosyltran"/>
    <property type="match status" value="1"/>
</dbReference>
<comment type="function">
    <text evidence="6">Catalyzes the transfer of a ribosyl phosphate group from 5-phosphoribose 1-diphosphate to orotate, leading to the formation of orotidine monophosphate (OMP).</text>
</comment>
<dbReference type="CDD" id="cd06223">
    <property type="entry name" value="PRTases_typeI"/>
    <property type="match status" value="1"/>
</dbReference>
<evidence type="ECO:0000256" key="1">
    <source>
        <dbReference type="ARBA" id="ARBA00004889"/>
    </source>
</evidence>
<evidence type="ECO:0000256" key="3">
    <source>
        <dbReference type="ARBA" id="ARBA00022676"/>
    </source>
</evidence>
<comment type="similarity">
    <text evidence="6">Belongs to the purine/pyrimidine phosphoribosyltransferase family. PyrE subfamily.</text>
</comment>
<dbReference type="GO" id="GO:0004588">
    <property type="term" value="F:orotate phosphoribosyltransferase activity"/>
    <property type="evidence" value="ECO:0007669"/>
    <property type="project" value="UniProtKB-UniRule"/>
</dbReference>
<comment type="subunit">
    <text evidence="6">Homodimer.</text>
</comment>
<comment type="cofactor">
    <cofactor evidence="6">
        <name>Mg(2+)</name>
        <dbReference type="ChEBI" id="CHEBI:18420"/>
    </cofactor>
</comment>
<dbReference type="EMBL" id="CADCTC010000320">
    <property type="protein sequence ID" value="CAA9306430.1"/>
    <property type="molecule type" value="Genomic_DNA"/>
</dbReference>
<reference evidence="9" key="1">
    <citation type="submission" date="2020-02" db="EMBL/GenBank/DDBJ databases">
        <authorList>
            <person name="Meier V. D."/>
        </authorList>
    </citation>
    <scope>NUCLEOTIDE SEQUENCE</scope>
    <source>
        <strain evidence="9">AVDCRST_MAG77</strain>
    </source>
</reference>
<accession>A0A6J4KJS5</accession>
<feature type="compositionally biased region" description="Polar residues" evidence="7">
    <location>
        <begin position="229"/>
        <end position="245"/>
    </location>
</feature>
<dbReference type="PANTHER" id="PTHR19278:SF9">
    <property type="entry name" value="URIDINE 5'-MONOPHOSPHATE SYNTHASE"/>
    <property type="match status" value="1"/>
</dbReference>
<sequence>MAAGDVTNLWLAEALYRLGGVKFGTFTLGRTTVGSPVYIDPKVLLREPRILARAAHLVKTEIDAGMAMREPRFHEFDLVAGVPFGGLHLATAYSLASDVPVIYGVPPKVADGQPKIEGRYKEGESVLIIDDLMTTGGSLLETQRVLAGAGLVVRDAIVLVDRGQGGAERLKRHGLHLVSILNLTQMLNFYMSRGMVSEDDYKLSLEYVRTHQADATDGDGMDGDAGSATNGAAPSEGQNGTALQN</sequence>
<evidence type="ECO:0000256" key="4">
    <source>
        <dbReference type="ARBA" id="ARBA00022679"/>
    </source>
</evidence>
<proteinExistence type="inferred from homology"/>
<keyword evidence="3 6" id="KW-0328">Glycosyltransferase</keyword>
<feature type="binding site" description="in other chain" evidence="6">
    <location>
        <begin position="130"/>
        <end position="138"/>
    </location>
    <ligand>
        <name>5-phospho-alpha-D-ribose 1-diphosphate</name>
        <dbReference type="ChEBI" id="CHEBI:58017"/>
        <note>ligand shared between dimeric partners</note>
    </ligand>
</feature>
<dbReference type="GO" id="GO:0000287">
    <property type="term" value="F:magnesium ion binding"/>
    <property type="evidence" value="ECO:0007669"/>
    <property type="project" value="UniProtKB-UniRule"/>
</dbReference>
<feature type="binding site" evidence="6">
    <location>
        <position position="162"/>
    </location>
    <ligand>
        <name>orotate</name>
        <dbReference type="ChEBI" id="CHEBI:30839"/>
    </ligand>
</feature>
<dbReference type="PANTHER" id="PTHR19278">
    <property type="entry name" value="OROTATE PHOSPHORIBOSYLTRANSFERASE"/>
    <property type="match status" value="1"/>
</dbReference>
<dbReference type="InterPro" id="IPR000836">
    <property type="entry name" value="PRTase_dom"/>
</dbReference>
<feature type="binding site" description="in other chain" evidence="6">
    <location>
        <position position="30"/>
    </location>
    <ligand>
        <name>5-phospho-alpha-D-ribose 1-diphosphate</name>
        <dbReference type="ChEBI" id="CHEBI:58017"/>
        <note>ligand shared between dimeric partners</note>
    </ligand>
</feature>
<dbReference type="InterPro" id="IPR029057">
    <property type="entry name" value="PRTase-like"/>
</dbReference>
<evidence type="ECO:0000313" key="9">
    <source>
        <dbReference type="EMBL" id="CAA9306430.1"/>
    </source>
</evidence>
<comment type="caution">
    <text evidence="6">Lacks conserved residue(s) required for the propagation of feature annotation.</text>
</comment>
<gene>
    <name evidence="6" type="primary">pyrE</name>
    <name evidence="9" type="ORF">AVDCRST_MAG77-6112</name>
</gene>
<evidence type="ECO:0000256" key="2">
    <source>
        <dbReference type="ARBA" id="ARBA00011971"/>
    </source>
</evidence>
<name>A0A6J4KJS5_9CHLR</name>
<dbReference type="HAMAP" id="MF_01208">
    <property type="entry name" value="PyrE"/>
    <property type="match status" value="1"/>
</dbReference>
<feature type="binding site" evidence="6">
    <location>
        <position position="134"/>
    </location>
    <ligand>
        <name>orotate</name>
        <dbReference type="ChEBI" id="CHEBI:30839"/>
    </ligand>
</feature>
<dbReference type="EC" id="2.4.2.10" evidence="2 6"/>
<dbReference type="SUPFAM" id="SSF53271">
    <property type="entry name" value="PRTase-like"/>
    <property type="match status" value="1"/>
</dbReference>
<keyword evidence="5 6" id="KW-0665">Pyrimidine biosynthesis</keyword>
<evidence type="ECO:0000256" key="5">
    <source>
        <dbReference type="ARBA" id="ARBA00022975"/>
    </source>
</evidence>
<comment type="catalytic activity">
    <reaction evidence="6">
        <text>orotidine 5'-phosphate + diphosphate = orotate + 5-phospho-alpha-D-ribose 1-diphosphate</text>
        <dbReference type="Rhea" id="RHEA:10380"/>
        <dbReference type="ChEBI" id="CHEBI:30839"/>
        <dbReference type="ChEBI" id="CHEBI:33019"/>
        <dbReference type="ChEBI" id="CHEBI:57538"/>
        <dbReference type="ChEBI" id="CHEBI:58017"/>
        <dbReference type="EC" id="2.4.2.10"/>
    </reaction>
</comment>
<dbReference type="GO" id="GO:0019856">
    <property type="term" value="P:pyrimidine nucleobase biosynthetic process"/>
    <property type="evidence" value="ECO:0007669"/>
    <property type="project" value="TreeGrafter"/>
</dbReference>
<evidence type="ECO:0000256" key="7">
    <source>
        <dbReference type="SAM" id="MobiDB-lite"/>
    </source>
</evidence>
<evidence type="ECO:0000259" key="8">
    <source>
        <dbReference type="Pfam" id="PF00156"/>
    </source>
</evidence>
<dbReference type="GO" id="GO:0044205">
    <property type="term" value="P:'de novo' UMP biosynthetic process"/>
    <property type="evidence" value="ECO:0007669"/>
    <property type="project" value="UniProtKB-UniRule"/>
</dbReference>
<dbReference type="AlphaFoldDB" id="A0A6J4KJS5"/>
<organism evidence="9">
    <name type="scientific">uncultured Chloroflexota bacterium</name>
    <dbReference type="NCBI Taxonomy" id="166587"/>
    <lineage>
        <taxon>Bacteria</taxon>
        <taxon>Bacillati</taxon>
        <taxon>Chloroflexota</taxon>
        <taxon>environmental samples</taxon>
    </lineage>
</organism>
<keyword evidence="6" id="KW-0460">Magnesium</keyword>
<feature type="region of interest" description="Disordered" evidence="7">
    <location>
        <begin position="214"/>
        <end position="245"/>
    </location>
</feature>
<protein>
    <recommendedName>
        <fullName evidence="2 6">Orotate phosphoribosyltransferase</fullName>
        <shortName evidence="6">OPRT</shortName>
        <shortName evidence="6">OPRTase</shortName>
        <ecNumber evidence="2 6">2.4.2.10</ecNumber>
    </recommendedName>
</protein>
<comment type="pathway">
    <text evidence="1 6">Pyrimidine metabolism; UMP biosynthesis via de novo pathway; UMP from orotate: step 1/2.</text>
</comment>
<keyword evidence="4 6" id="KW-0808">Transferase</keyword>
<feature type="domain" description="Phosphoribosyltransferase" evidence="8">
    <location>
        <begin position="75"/>
        <end position="169"/>
    </location>
</feature>
<dbReference type="GO" id="GO:0004590">
    <property type="term" value="F:orotidine-5'-phosphate decarboxylase activity"/>
    <property type="evidence" value="ECO:0007669"/>
    <property type="project" value="TreeGrafter"/>
</dbReference>